<feature type="transmembrane region" description="Helical" evidence="1">
    <location>
        <begin position="146"/>
        <end position="165"/>
    </location>
</feature>
<evidence type="ECO:0000256" key="1">
    <source>
        <dbReference type="SAM" id="Phobius"/>
    </source>
</evidence>
<organism evidence="2">
    <name type="scientific">Cyclocybe aegerita</name>
    <name type="common">Black poplar mushroom</name>
    <name type="synonym">Agrocybe aegerita</name>
    <dbReference type="NCBI Taxonomy" id="1973307"/>
    <lineage>
        <taxon>Eukaryota</taxon>
        <taxon>Fungi</taxon>
        <taxon>Dikarya</taxon>
        <taxon>Basidiomycota</taxon>
        <taxon>Agaricomycotina</taxon>
        <taxon>Agaricomycetes</taxon>
        <taxon>Agaricomycetidae</taxon>
        <taxon>Agaricales</taxon>
        <taxon>Agaricineae</taxon>
        <taxon>Bolbitiaceae</taxon>
        <taxon>Cyclocybe</taxon>
    </lineage>
</organism>
<evidence type="ECO:0000313" key="2">
    <source>
        <dbReference type="EMBL" id="QQP21456.1"/>
    </source>
</evidence>
<feature type="transmembrane region" description="Helical" evidence="1">
    <location>
        <begin position="73"/>
        <end position="102"/>
    </location>
</feature>
<dbReference type="RefSeq" id="YP_010146947.1">
    <property type="nucleotide sequence ID" value="NC_057071.1"/>
</dbReference>
<gene>
    <name evidence="2" type="primary">orf174</name>
</gene>
<keyword evidence="1" id="KW-0812">Transmembrane</keyword>
<protein>
    <submittedName>
        <fullName evidence="2">Uncharacterized protein</fullName>
    </submittedName>
</protein>
<feature type="transmembrane region" description="Helical" evidence="1">
    <location>
        <begin position="43"/>
        <end position="67"/>
    </location>
</feature>
<feature type="transmembrane region" description="Helical" evidence="1">
    <location>
        <begin position="12"/>
        <end position="36"/>
    </location>
</feature>
<keyword evidence="1" id="KW-1133">Transmembrane helix</keyword>
<geneLocation type="mitochondrion" evidence="2"/>
<dbReference type="AlphaFoldDB" id="A0A884P6J7"/>
<keyword evidence="2" id="KW-0496">Mitochondrion</keyword>
<dbReference type="EMBL" id="MT364879">
    <property type="protein sequence ID" value="QQP21456.1"/>
    <property type="molecule type" value="Genomic_DNA"/>
</dbReference>
<sequence>MFYKLLYLIENYYYNLEIVFSVIKHGFSEAIFISLLDKPERNFFYNAYFIIYRLIGYFLLFLFYLGFFEKTDYISVANFLQCIAVSSVYFNLFFVLDMFTFLRININRINKLSNIELSNNIKIENLKNPIDLPLIYLIKLTYKLTIYLKLLLEIIFIVYSFYFLVNMHNTISIF</sequence>
<name>A0A884P6J7_CYCAE</name>
<reference evidence="2" key="1">
    <citation type="journal article" date="2020" name="Comput. Struct. Biotechnol. J.">
        <title>Large inverted repeats identified by intra-specific comparison of mitochondrial genomes provide insights into the evolution of Agrocybe aegerita.</title>
        <authorList>
            <person name="Liu X."/>
            <person name="Wu X."/>
            <person name="Tan H."/>
            <person name="Xie B."/>
            <person name="Deng Y."/>
        </authorList>
    </citation>
    <scope>NUCLEOTIDE SEQUENCE</scope>
    <source>
        <strain evidence="2">Ag0067</strain>
    </source>
</reference>
<proteinExistence type="predicted"/>
<dbReference type="GeneID" id="67144787"/>
<keyword evidence="1" id="KW-0472">Membrane</keyword>
<accession>A0A884P6J7</accession>